<evidence type="ECO:0000256" key="2">
    <source>
        <dbReference type="ARBA" id="ARBA00006824"/>
    </source>
</evidence>
<sequence>MLVRNVTTAAARYAPTVLAAAARTMPATPSATLAPAAMKLASSLTRTTPSTGAAAACTLRGFAASAVQVATRRAVSSPVREAARSFTTAATSTTRKTAQRTTALVRTKATEAAAEAAAKQAAEATAKQAAEAAAVENLSFAQRYPFATNIIIATFKTSAADLIAQCVVEQKSITEVDWKRNMVFVVFGATYLGGVQYWIQVNMYKRWFPTMQRFANHPTMADKLKDVAGQIDVVKQIAFDVVIHLPFMYLPTFMVVKEFVQGKTWNPVDWVKDASAKYIKNFATDVKTMTMVWLPADIIIFSVPLYLRLPVRHVVSLAWTAYLSFLRGAANK</sequence>
<evidence type="ECO:0000256" key="1">
    <source>
        <dbReference type="ARBA" id="ARBA00004141"/>
    </source>
</evidence>
<comment type="subcellular location">
    <subcellularLocation>
        <location evidence="1">Membrane</location>
        <topology evidence="1">Multi-pass membrane protein</topology>
    </subcellularLocation>
</comment>
<reference evidence="7" key="1">
    <citation type="submission" date="2020-10" db="EMBL/GenBank/DDBJ databases">
        <title>Unveiling of a novel bifunctional photoreceptor, Dualchrome1, isolated from a cosmopolitan green alga.</title>
        <authorList>
            <person name="Suzuki S."/>
            <person name="Kawachi M."/>
        </authorList>
    </citation>
    <scope>NUCLEOTIDE SEQUENCE</scope>
    <source>
        <strain evidence="7">NIES 2893</strain>
    </source>
</reference>
<organism evidence="7 8">
    <name type="scientific">Pycnococcus provasolii</name>
    <dbReference type="NCBI Taxonomy" id="41880"/>
    <lineage>
        <taxon>Eukaryota</taxon>
        <taxon>Viridiplantae</taxon>
        <taxon>Chlorophyta</taxon>
        <taxon>Pseudoscourfieldiophyceae</taxon>
        <taxon>Pseudoscourfieldiales</taxon>
        <taxon>Pycnococcaceae</taxon>
        <taxon>Pycnococcus</taxon>
    </lineage>
</organism>
<protein>
    <submittedName>
        <fullName evidence="7">Uncharacterized protein</fullName>
    </submittedName>
</protein>
<dbReference type="PANTHER" id="PTHR11266">
    <property type="entry name" value="PEROXISOMAL MEMBRANE PROTEIN 2, PXMP2 MPV17"/>
    <property type="match status" value="1"/>
</dbReference>
<evidence type="ECO:0000256" key="5">
    <source>
        <dbReference type="ARBA" id="ARBA00023136"/>
    </source>
</evidence>
<comment type="caution">
    <text evidence="7">The sequence shown here is derived from an EMBL/GenBank/DDBJ whole genome shotgun (WGS) entry which is preliminary data.</text>
</comment>
<evidence type="ECO:0000313" key="8">
    <source>
        <dbReference type="Proteomes" id="UP000660262"/>
    </source>
</evidence>
<keyword evidence="4 6" id="KW-1133">Transmembrane helix</keyword>
<evidence type="ECO:0000313" key="7">
    <source>
        <dbReference type="EMBL" id="GHP06068.1"/>
    </source>
</evidence>
<keyword evidence="3 6" id="KW-0812">Transmembrane</keyword>
<dbReference type="Proteomes" id="UP000660262">
    <property type="component" value="Unassembled WGS sequence"/>
</dbReference>
<feature type="transmembrane region" description="Helical" evidence="6">
    <location>
        <begin position="181"/>
        <end position="199"/>
    </location>
</feature>
<dbReference type="OrthoDB" id="5345392at2759"/>
<dbReference type="GO" id="GO:0016020">
    <property type="term" value="C:membrane"/>
    <property type="evidence" value="ECO:0007669"/>
    <property type="project" value="UniProtKB-SubCell"/>
</dbReference>
<dbReference type="AlphaFoldDB" id="A0A830HGW3"/>
<gene>
    <name evidence="7" type="ORF">PPROV_000481500</name>
</gene>
<evidence type="ECO:0000256" key="3">
    <source>
        <dbReference type="ARBA" id="ARBA00022692"/>
    </source>
</evidence>
<dbReference type="EMBL" id="BNJQ01000011">
    <property type="protein sequence ID" value="GHP06068.1"/>
    <property type="molecule type" value="Genomic_DNA"/>
</dbReference>
<name>A0A830HGW3_9CHLO</name>
<dbReference type="GO" id="GO:0005737">
    <property type="term" value="C:cytoplasm"/>
    <property type="evidence" value="ECO:0007669"/>
    <property type="project" value="TreeGrafter"/>
</dbReference>
<dbReference type="InterPro" id="IPR007248">
    <property type="entry name" value="Mpv17_PMP22"/>
</dbReference>
<comment type="similarity">
    <text evidence="2 6">Belongs to the peroxisomal membrane protein PXMP2/4 family.</text>
</comment>
<comment type="caution">
    <text evidence="6">Lacks conserved residue(s) required for the propagation of feature annotation.</text>
</comment>
<dbReference type="Pfam" id="PF04117">
    <property type="entry name" value="Mpv17_PMP22"/>
    <property type="match status" value="1"/>
</dbReference>
<keyword evidence="5 6" id="KW-0472">Membrane</keyword>
<evidence type="ECO:0000256" key="4">
    <source>
        <dbReference type="ARBA" id="ARBA00022989"/>
    </source>
</evidence>
<proteinExistence type="inferred from homology"/>
<dbReference type="PANTHER" id="PTHR11266:SF80">
    <property type="entry name" value="PEROXISOMAL MEMBRANE PROTEIN 2"/>
    <property type="match status" value="1"/>
</dbReference>
<accession>A0A830HGW3</accession>
<evidence type="ECO:0000256" key="6">
    <source>
        <dbReference type="RuleBase" id="RU363053"/>
    </source>
</evidence>
<keyword evidence="8" id="KW-1185">Reference proteome</keyword>